<proteinExistence type="predicted"/>
<accession>A0ACB8DSC6</accession>
<name>A0ACB8DSC6_DERSI</name>
<organism evidence="1 2">
    <name type="scientific">Dermacentor silvarum</name>
    <name type="common">Tick</name>
    <dbReference type="NCBI Taxonomy" id="543639"/>
    <lineage>
        <taxon>Eukaryota</taxon>
        <taxon>Metazoa</taxon>
        <taxon>Ecdysozoa</taxon>
        <taxon>Arthropoda</taxon>
        <taxon>Chelicerata</taxon>
        <taxon>Arachnida</taxon>
        <taxon>Acari</taxon>
        <taxon>Parasitiformes</taxon>
        <taxon>Ixodida</taxon>
        <taxon>Ixodoidea</taxon>
        <taxon>Ixodidae</taxon>
        <taxon>Rhipicephalinae</taxon>
        <taxon>Dermacentor</taxon>
    </lineage>
</organism>
<comment type="caution">
    <text evidence="1">The sequence shown here is derived from an EMBL/GenBank/DDBJ whole genome shotgun (WGS) entry which is preliminary data.</text>
</comment>
<dbReference type="Proteomes" id="UP000821865">
    <property type="component" value="Chromosome 1"/>
</dbReference>
<gene>
    <name evidence="1" type="ORF">HPB49_001096</name>
</gene>
<reference evidence="1" key="1">
    <citation type="submission" date="2020-05" db="EMBL/GenBank/DDBJ databases">
        <title>Large-scale comparative analyses of tick genomes elucidate their genetic diversity and vector capacities.</title>
        <authorList>
            <person name="Jia N."/>
            <person name="Wang J."/>
            <person name="Shi W."/>
            <person name="Du L."/>
            <person name="Sun Y."/>
            <person name="Zhan W."/>
            <person name="Jiang J."/>
            <person name="Wang Q."/>
            <person name="Zhang B."/>
            <person name="Ji P."/>
            <person name="Sakyi L.B."/>
            <person name="Cui X."/>
            <person name="Yuan T."/>
            <person name="Jiang B."/>
            <person name="Yang W."/>
            <person name="Lam T.T.-Y."/>
            <person name="Chang Q."/>
            <person name="Ding S."/>
            <person name="Wang X."/>
            <person name="Zhu J."/>
            <person name="Ruan X."/>
            <person name="Zhao L."/>
            <person name="Wei J."/>
            <person name="Que T."/>
            <person name="Du C."/>
            <person name="Cheng J."/>
            <person name="Dai P."/>
            <person name="Han X."/>
            <person name="Huang E."/>
            <person name="Gao Y."/>
            <person name="Liu J."/>
            <person name="Shao H."/>
            <person name="Ye R."/>
            <person name="Li L."/>
            <person name="Wei W."/>
            <person name="Wang X."/>
            <person name="Wang C."/>
            <person name="Yang T."/>
            <person name="Huo Q."/>
            <person name="Li W."/>
            <person name="Guo W."/>
            <person name="Chen H."/>
            <person name="Zhou L."/>
            <person name="Ni X."/>
            <person name="Tian J."/>
            <person name="Zhou Y."/>
            <person name="Sheng Y."/>
            <person name="Liu T."/>
            <person name="Pan Y."/>
            <person name="Xia L."/>
            <person name="Li J."/>
            <person name="Zhao F."/>
            <person name="Cao W."/>
        </authorList>
    </citation>
    <scope>NUCLEOTIDE SEQUENCE</scope>
    <source>
        <strain evidence="1">Dsil-2018</strain>
    </source>
</reference>
<dbReference type="EMBL" id="CM023470">
    <property type="protein sequence ID" value="KAH7977370.1"/>
    <property type="molecule type" value="Genomic_DNA"/>
</dbReference>
<keyword evidence="2" id="KW-1185">Reference proteome</keyword>
<protein>
    <submittedName>
        <fullName evidence="1">Uncharacterized protein</fullName>
    </submittedName>
</protein>
<sequence>MSIRQEDRRDSLVSPVINSFMSAPEASGSCRAHDGSSQERSSIRLSGDPLIHSYRLASTDSPAGPRRSTSMRGIACRTQRAVSFDVAAAPVAISATPAAPMRNVATSSATCVSVRGQRMAEYCVFMISVSSVTLFITLFQPLVLFRCLVQCKEPRCYNVATAVHQSIVPSVAPCQDFYNYSCGDGRAPRFFARVEQSLRTAAIRWVSAVPVPRSGQSAVQKAAMLLRGCLKLTMQKNEDIDAIRNVLSAGGLTFPKMPTTSKYSAVRSIVEFNLNAGIAPVFRLTAGRSLYSGNGYMLHVTPNYDIVSFSEYLQQHGPGENFDVYVRRCAEIVGERGMSYAALIRAVKSVNQAFAELSVTNPLHVELELSTLYPQAGFWHSLTTILQKKLEFLDVPKRTFLILDEGYFKFLASRVFDSFEGKETAAYIGLYVVWYLSRVASYTLAYSSPVPNYTHGLKDMWLRCYADVHTLMPFAVERLYLHEAVNKKDVEEVQSIVRAITQATKDFVSALPREGRPSETRLIDKIGRVRVFPYTFASLHETRQLNRLYVHVPDQKDVDFTYNFLRLSRITAQYMVRLLLNLHANFTEPFVPPFESGVPYMASVYNMVHLSPSIMLPPAYTSTQSLSLNYAGLGQRYETQTRPPPLTYTQLVSVGQLFLRSPSIFNETGGYERVWSDRFFNSLRRKYQCLRNMFREVEWNTTEIPRAVLRASVTAEIAYNAFMEARRSPAHAARFQRERDRFGLPPEQLFFVGLCMNWRQRTHEPRGLAELVCRFSMRSVLGFNEVFSCPNTTALTALEKCSI</sequence>
<evidence type="ECO:0000313" key="2">
    <source>
        <dbReference type="Proteomes" id="UP000821865"/>
    </source>
</evidence>
<evidence type="ECO:0000313" key="1">
    <source>
        <dbReference type="EMBL" id="KAH7977370.1"/>
    </source>
</evidence>